<organism evidence="2 3">
    <name type="scientific">Nocardia asteroides NBRC 15531</name>
    <dbReference type="NCBI Taxonomy" id="1110697"/>
    <lineage>
        <taxon>Bacteria</taxon>
        <taxon>Bacillati</taxon>
        <taxon>Actinomycetota</taxon>
        <taxon>Actinomycetes</taxon>
        <taxon>Mycobacteriales</taxon>
        <taxon>Nocardiaceae</taxon>
        <taxon>Nocardia</taxon>
    </lineage>
</organism>
<feature type="signal peptide" evidence="1">
    <location>
        <begin position="1"/>
        <end position="25"/>
    </location>
</feature>
<proteinExistence type="predicted"/>
<sequence>MKLVTTVVPIAAVLTTTMSGGVAGAAPAIKPIAAGRCEFNFHQGAPYLKEPAAMVAGGYVDCKIAGTPDVFSTVLRLKFKPKGGDWSTRAIEPSEQVPAPILNIATWASCEPGAWVATVEMWDTRANTTTHYGDESAPIITSC</sequence>
<protein>
    <submittedName>
        <fullName evidence="2">Uncharacterized protein</fullName>
    </submittedName>
</protein>
<dbReference type="eggNOG" id="ENOG5031F8X">
    <property type="taxonomic scope" value="Bacteria"/>
</dbReference>
<evidence type="ECO:0000313" key="2">
    <source>
        <dbReference type="EMBL" id="GAD83401.1"/>
    </source>
</evidence>
<dbReference type="OrthoDB" id="4558727at2"/>
<dbReference type="STRING" id="1824.SAMN05444423_11527"/>
<gene>
    <name evidence="2" type="ORF">NCAST_19_01030</name>
</gene>
<dbReference type="Proteomes" id="UP000017048">
    <property type="component" value="Unassembled WGS sequence"/>
</dbReference>
<keyword evidence="1" id="KW-0732">Signal</keyword>
<keyword evidence="3" id="KW-1185">Reference proteome</keyword>
<evidence type="ECO:0000313" key="3">
    <source>
        <dbReference type="Proteomes" id="UP000017048"/>
    </source>
</evidence>
<name>U5EAE3_NOCAS</name>
<dbReference type="AlphaFoldDB" id="U5EAE3"/>
<accession>U5EAE3</accession>
<dbReference type="RefSeq" id="WP_022566079.1">
    <property type="nucleotide sequence ID" value="NZ_BAFO02000019.1"/>
</dbReference>
<feature type="chain" id="PRO_5004659185" evidence="1">
    <location>
        <begin position="26"/>
        <end position="143"/>
    </location>
</feature>
<comment type="caution">
    <text evidence="2">The sequence shown here is derived from an EMBL/GenBank/DDBJ whole genome shotgun (WGS) entry which is preliminary data.</text>
</comment>
<evidence type="ECO:0000256" key="1">
    <source>
        <dbReference type="SAM" id="SignalP"/>
    </source>
</evidence>
<dbReference type="GeneID" id="91518211"/>
<dbReference type="EMBL" id="BAFO02000019">
    <property type="protein sequence ID" value="GAD83401.1"/>
    <property type="molecule type" value="Genomic_DNA"/>
</dbReference>
<reference evidence="2 3" key="1">
    <citation type="journal article" date="2014" name="BMC Genomics">
        <title>Genome based analysis of type-I polyketide synthase and nonribosomal peptide synthetase gene clusters in seven strains of five representative Nocardia species.</title>
        <authorList>
            <person name="Komaki H."/>
            <person name="Ichikawa N."/>
            <person name="Hosoyama A."/>
            <person name="Takahashi-Nakaguchi A."/>
            <person name="Matsuzawa T."/>
            <person name="Suzuki K."/>
            <person name="Fujita N."/>
            <person name="Gonoi T."/>
        </authorList>
    </citation>
    <scope>NUCLEOTIDE SEQUENCE [LARGE SCALE GENOMIC DNA]</scope>
    <source>
        <strain evidence="2 3">NBRC 15531</strain>
    </source>
</reference>